<sequence>MLAGAPTPATGNAFLVTYGIIAAVALVVLVTMALATRSQVRRARRLPDALHDKGFGRVAVHSLVGHVVAAGVLYAAVFGGVGALGYGGWLPLDVAFQALPDVTVVVLVAVAFLVVRGMAWLALASARGNRARRTLAVGRE</sequence>
<keyword evidence="1" id="KW-0812">Transmembrane</keyword>
<evidence type="ECO:0000256" key="1">
    <source>
        <dbReference type="SAM" id="Phobius"/>
    </source>
</evidence>
<feature type="transmembrane region" description="Helical" evidence="1">
    <location>
        <begin position="102"/>
        <end position="123"/>
    </location>
</feature>
<evidence type="ECO:0000313" key="2">
    <source>
        <dbReference type="EMBL" id="MFB9904572.1"/>
    </source>
</evidence>
<dbReference type="RefSeq" id="WP_377851780.1">
    <property type="nucleotide sequence ID" value="NZ_JBHLZU010000010.1"/>
</dbReference>
<proteinExistence type="predicted"/>
<evidence type="ECO:0000313" key="3">
    <source>
        <dbReference type="Proteomes" id="UP001589693"/>
    </source>
</evidence>
<dbReference type="EMBL" id="JBHLZU010000010">
    <property type="protein sequence ID" value="MFB9904572.1"/>
    <property type="molecule type" value="Genomic_DNA"/>
</dbReference>
<accession>A0ABV5ZUK3</accession>
<dbReference type="Proteomes" id="UP001589693">
    <property type="component" value="Unassembled WGS sequence"/>
</dbReference>
<protein>
    <submittedName>
        <fullName evidence="2">Uncharacterized protein</fullName>
    </submittedName>
</protein>
<organism evidence="2 3">
    <name type="scientific">Allokutzneria oryzae</name>
    <dbReference type="NCBI Taxonomy" id="1378989"/>
    <lineage>
        <taxon>Bacteria</taxon>
        <taxon>Bacillati</taxon>
        <taxon>Actinomycetota</taxon>
        <taxon>Actinomycetes</taxon>
        <taxon>Pseudonocardiales</taxon>
        <taxon>Pseudonocardiaceae</taxon>
        <taxon>Allokutzneria</taxon>
    </lineage>
</organism>
<keyword evidence="1" id="KW-1133">Transmembrane helix</keyword>
<name>A0ABV5ZUK3_9PSEU</name>
<feature type="transmembrane region" description="Helical" evidence="1">
    <location>
        <begin position="63"/>
        <end position="90"/>
    </location>
</feature>
<gene>
    <name evidence="2" type="ORF">ACFFQA_11575</name>
</gene>
<keyword evidence="3" id="KW-1185">Reference proteome</keyword>
<comment type="caution">
    <text evidence="2">The sequence shown here is derived from an EMBL/GenBank/DDBJ whole genome shotgun (WGS) entry which is preliminary data.</text>
</comment>
<reference evidence="2 3" key="1">
    <citation type="submission" date="2024-09" db="EMBL/GenBank/DDBJ databases">
        <authorList>
            <person name="Sun Q."/>
            <person name="Mori K."/>
        </authorList>
    </citation>
    <scope>NUCLEOTIDE SEQUENCE [LARGE SCALE GENOMIC DNA]</scope>
    <source>
        <strain evidence="2 3">TBRC 7907</strain>
    </source>
</reference>
<feature type="transmembrane region" description="Helical" evidence="1">
    <location>
        <begin position="12"/>
        <end position="35"/>
    </location>
</feature>
<keyword evidence="1" id="KW-0472">Membrane</keyword>